<evidence type="ECO:0000256" key="2">
    <source>
        <dbReference type="SAM" id="SignalP"/>
    </source>
</evidence>
<dbReference type="RefSeq" id="WP_370441552.1">
    <property type="nucleotide sequence ID" value="NZ_JBGFTU010000011.1"/>
</dbReference>
<evidence type="ECO:0000313" key="3">
    <source>
        <dbReference type="EMBL" id="MEZ0165331.1"/>
    </source>
</evidence>
<evidence type="ECO:0008006" key="5">
    <source>
        <dbReference type="Google" id="ProtNLM"/>
    </source>
</evidence>
<feature type="compositionally biased region" description="Low complexity" evidence="1">
    <location>
        <begin position="46"/>
        <end position="74"/>
    </location>
</feature>
<proteinExistence type="predicted"/>
<evidence type="ECO:0000256" key="1">
    <source>
        <dbReference type="SAM" id="MobiDB-lite"/>
    </source>
</evidence>
<keyword evidence="4" id="KW-1185">Reference proteome</keyword>
<protein>
    <recommendedName>
        <fullName evidence="5">DUF305 domain-containing protein</fullName>
    </recommendedName>
</protein>
<feature type="chain" id="PRO_5045847507" description="DUF305 domain-containing protein" evidence="2">
    <location>
        <begin position="35"/>
        <end position="226"/>
    </location>
</feature>
<organism evidence="3 4">
    <name type="scientific">Kineococcus halophytocola</name>
    <dbReference type="NCBI Taxonomy" id="3234027"/>
    <lineage>
        <taxon>Bacteria</taxon>
        <taxon>Bacillati</taxon>
        <taxon>Actinomycetota</taxon>
        <taxon>Actinomycetes</taxon>
        <taxon>Kineosporiales</taxon>
        <taxon>Kineosporiaceae</taxon>
        <taxon>Kineococcus</taxon>
    </lineage>
</organism>
<evidence type="ECO:0000313" key="4">
    <source>
        <dbReference type="Proteomes" id="UP001565927"/>
    </source>
</evidence>
<keyword evidence="2" id="KW-0732">Signal</keyword>
<name>A0ABV4H183_9ACTN</name>
<comment type="caution">
    <text evidence="3">The sequence shown here is derived from an EMBL/GenBank/DDBJ whole genome shotgun (WGS) entry which is preliminary data.</text>
</comment>
<dbReference type="EMBL" id="JBGFTU010000011">
    <property type="protein sequence ID" value="MEZ0165331.1"/>
    <property type="molecule type" value="Genomic_DNA"/>
</dbReference>
<feature type="compositionally biased region" description="Low complexity" evidence="1">
    <location>
        <begin position="205"/>
        <end position="226"/>
    </location>
</feature>
<reference evidence="3 4" key="1">
    <citation type="submission" date="2024-07" db="EMBL/GenBank/DDBJ databases">
        <authorList>
            <person name="Thanompreechachai J."/>
            <person name="Duangmal K."/>
        </authorList>
    </citation>
    <scope>NUCLEOTIDE SEQUENCE [LARGE SCALE GENOMIC DNA]</scope>
    <source>
        <strain evidence="3 4">LSe6-4</strain>
    </source>
</reference>
<feature type="region of interest" description="Disordered" evidence="1">
    <location>
        <begin position="34"/>
        <end position="78"/>
    </location>
</feature>
<sequence length="226" mass="22733">MITTGPTSGAPGRSRRTVPVLTALVAVTALTGLAACGGGDEPDPAPTTTTVTPTSTPTTPGTSAPATATSSGPGADCGAIRSAQAELDAAYDSELERLDIGRGDPRAQTVFTIVTTTEGPEYYADVLDAAPPQAQDDAQVVLDYYTRLAERVGTLEAGTGSAEDLARAMDALDAARDPDPSAATEVVQAQERLQAEIERACAGTPADASPSEAPSQSPSGSPTTTG</sequence>
<gene>
    <name evidence="3" type="ORF">AB2L27_11235</name>
</gene>
<feature type="signal peptide" evidence="2">
    <location>
        <begin position="1"/>
        <end position="34"/>
    </location>
</feature>
<accession>A0ABV4H183</accession>
<feature type="region of interest" description="Disordered" evidence="1">
    <location>
        <begin position="173"/>
        <end position="226"/>
    </location>
</feature>
<dbReference type="Proteomes" id="UP001565927">
    <property type="component" value="Unassembled WGS sequence"/>
</dbReference>